<keyword evidence="2" id="KW-1133">Transmembrane helix</keyword>
<dbReference type="Gene3D" id="1.20.1250.20">
    <property type="entry name" value="MFS general substrate transporter like domains"/>
    <property type="match status" value="1"/>
</dbReference>
<protein>
    <submittedName>
        <fullName evidence="5">MFS transporter</fullName>
    </submittedName>
</protein>
<dbReference type="CDD" id="cd17324">
    <property type="entry name" value="MFS_NepI_like"/>
    <property type="match status" value="1"/>
</dbReference>
<sequence>MGERAHPAVPAITPAPTITPAMMFLMAVACGAIVANLYYAQPLIALIAPSVGLGTVAASLVVTLTQIGYGVGLILLVPLADMVENRRLVVLTLSGTVVALAIAAAAPSAGIFLFAALLIGLSSVAAQILIPMAAHMCADAVRGRVVGNIMSGLLLGILLARPVASVVAELLGWRAIFTLSAILMAGLLAVLAWRLPQYRPAPGPRYGQVLRSLATLFRHTPILQRRAAYQAALFAGFSLFWTAVPLELAGDRFGYSQAGIAVFALVGAAGALAAPLAGRIADRGWTRPATFGALASVAVAFAMAWAGGVAGSVVLLGAAGVLLDFGVQANMVLGQRAIYALAPEARGRMNGLYVASAFAGGAVGSAIASGTFSAGGWSLVSWVGLAFPAVALLVYSTELFRRPVPRRA</sequence>
<comment type="caution">
    <text evidence="5">The sequence shown here is derived from an EMBL/GenBank/DDBJ whole genome shotgun (WGS) entry which is preliminary data.</text>
</comment>
<dbReference type="SUPFAM" id="SSF103473">
    <property type="entry name" value="MFS general substrate transporter"/>
    <property type="match status" value="1"/>
</dbReference>
<keyword evidence="3" id="KW-0472">Membrane</keyword>
<dbReference type="Proteomes" id="UP000196655">
    <property type="component" value="Unassembled WGS sequence"/>
</dbReference>
<evidence type="ECO:0000259" key="4">
    <source>
        <dbReference type="PROSITE" id="PS50850"/>
    </source>
</evidence>
<dbReference type="PROSITE" id="PS50850">
    <property type="entry name" value="MFS"/>
    <property type="match status" value="1"/>
</dbReference>
<evidence type="ECO:0000313" key="6">
    <source>
        <dbReference type="Proteomes" id="UP000196655"/>
    </source>
</evidence>
<dbReference type="PROSITE" id="PS51257">
    <property type="entry name" value="PROKAR_LIPOPROTEIN"/>
    <property type="match status" value="1"/>
</dbReference>
<dbReference type="STRING" id="1122125.GCA_000423185_05481"/>
<keyword evidence="6" id="KW-1185">Reference proteome</keyword>
<dbReference type="PANTHER" id="PTHR42910:SF1">
    <property type="entry name" value="MAJOR FACILITATOR SUPERFAMILY (MFS) PROFILE DOMAIN-CONTAINING PROTEIN"/>
    <property type="match status" value="1"/>
</dbReference>
<evidence type="ECO:0000256" key="1">
    <source>
        <dbReference type="ARBA" id="ARBA00022692"/>
    </source>
</evidence>
<dbReference type="EMBL" id="NHON01000070">
    <property type="protein sequence ID" value="OWJ64053.1"/>
    <property type="molecule type" value="Genomic_DNA"/>
</dbReference>
<proteinExistence type="predicted"/>
<evidence type="ECO:0000256" key="3">
    <source>
        <dbReference type="ARBA" id="ARBA00023136"/>
    </source>
</evidence>
<dbReference type="Pfam" id="PF07690">
    <property type="entry name" value="MFS_1"/>
    <property type="match status" value="1"/>
</dbReference>
<dbReference type="AlphaFoldDB" id="A0A211ZFM9"/>
<dbReference type="GO" id="GO:0022857">
    <property type="term" value="F:transmembrane transporter activity"/>
    <property type="evidence" value="ECO:0007669"/>
    <property type="project" value="InterPro"/>
</dbReference>
<dbReference type="InterPro" id="IPR036259">
    <property type="entry name" value="MFS_trans_sf"/>
</dbReference>
<feature type="domain" description="Major facilitator superfamily (MFS) profile" evidence="4">
    <location>
        <begin position="15"/>
        <end position="406"/>
    </location>
</feature>
<evidence type="ECO:0000313" key="5">
    <source>
        <dbReference type="EMBL" id="OWJ64053.1"/>
    </source>
</evidence>
<dbReference type="InterPro" id="IPR020846">
    <property type="entry name" value="MFS_dom"/>
</dbReference>
<evidence type="ECO:0000256" key="2">
    <source>
        <dbReference type="ARBA" id="ARBA00022989"/>
    </source>
</evidence>
<gene>
    <name evidence="5" type="ORF">BWR60_26705</name>
</gene>
<organism evidence="5 6">
    <name type="scientific">Inquilinus limosus</name>
    <dbReference type="NCBI Taxonomy" id="171674"/>
    <lineage>
        <taxon>Bacteria</taxon>
        <taxon>Pseudomonadati</taxon>
        <taxon>Pseudomonadota</taxon>
        <taxon>Alphaproteobacteria</taxon>
        <taxon>Rhodospirillales</taxon>
        <taxon>Rhodospirillaceae</taxon>
        <taxon>Inquilinus</taxon>
    </lineage>
</organism>
<accession>A0A211ZFM9</accession>
<reference evidence="6" key="1">
    <citation type="submission" date="2017-05" db="EMBL/GenBank/DDBJ databases">
        <authorList>
            <person name="Macchi M."/>
            <person name="Festa S."/>
            <person name="Coppotelli B.M."/>
            <person name="Morelli I.S."/>
        </authorList>
    </citation>
    <scope>NUCLEOTIDE SEQUENCE [LARGE SCALE GENOMIC DNA]</scope>
    <source>
        <strain evidence="6">I</strain>
    </source>
</reference>
<keyword evidence="1" id="KW-0812">Transmembrane</keyword>
<name>A0A211ZFM9_9PROT</name>
<dbReference type="PANTHER" id="PTHR42910">
    <property type="entry name" value="TRANSPORTER SCO4007-RELATED"/>
    <property type="match status" value="1"/>
</dbReference>
<dbReference type="InterPro" id="IPR011701">
    <property type="entry name" value="MFS"/>
</dbReference>